<reference evidence="14 15" key="1">
    <citation type="journal article" date="2014" name="Nat. Genet.">
        <title>Whole-genome sequence of a flatfish provides insights into ZW sex chromosome evolution and adaptation to a benthic lifestyle.</title>
        <authorList>
            <person name="Chen S."/>
            <person name="Zhang G."/>
            <person name="Shao C."/>
            <person name="Huang Q."/>
            <person name="Liu G."/>
            <person name="Zhang P."/>
            <person name="Song W."/>
            <person name="An N."/>
            <person name="Chalopin D."/>
            <person name="Volff J.N."/>
            <person name="Hong Y."/>
            <person name="Li Q."/>
            <person name="Sha Z."/>
            <person name="Zhou H."/>
            <person name="Xie M."/>
            <person name="Yu Q."/>
            <person name="Liu Y."/>
            <person name="Xiang H."/>
            <person name="Wang N."/>
            <person name="Wu K."/>
            <person name="Yang C."/>
            <person name="Zhou Q."/>
            <person name="Liao X."/>
            <person name="Yang L."/>
            <person name="Hu Q."/>
            <person name="Zhang J."/>
            <person name="Meng L."/>
            <person name="Jin L."/>
            <person name="Tian Y."/>
            <person name="Lian J."/>
            <person name="Yang J."/>
            <person name="Miao G."/>
            <person name="Liu S."/>
            <person name="Liang Z."/>
            <person name="Yan F."/>
            <person name="Li Y."/>
            <person name="Sun B."/>
            <person name="Zhang H."/>
            <person name="Zhang J."/>
            <person name="Zhu Y."/>
            <person name="Du M."/>
            <person name="Zhao Y."/>
            <person name="Schartl M."/>
            <person name="Tang Q."/>
            <person name="Wang J."/>
        </authorList>
    </citation>
    <scope>NUCLEOTIDE SEQUENCE</scope>
</reference>
<evidence type="ECO:0000256" key="3">
    <source>
        <dbReference type="ARBA" id="ARBA00022475"/>
    </source>
</evidence>
<feature type="transmembrane region" description="Helical" evidence="13">
    <location>
        <begin position="287"/>
        <end position="306"/>
    </location>
</feature>
<dbReference type="GO" id="GO:0071578">
    <property type="term" value="P:zinc ion import across plasma membrane"/>
    <property type="evidence" value="ECO:0007669"/>
    <property type="project" value="TreeGrafter"/>
</dbReference>
<feature type="transmembrane region" description="Helical" evidence="13">
    <location>
        <begin position="418"/>
        <end position="439"/>
    </location>
</feature>
<feature type="compositionally biased region" description="Basic and acidic residues" evidence="12">
    <location>
        <begin position="126"/>
        <end position="150"/>
    </location>
</feature>
<evidence type="ECO:0000256" key="4">
    <source>
        <dbReference type="ARBA" id="ARBA00022692"/>
    </source>
</evidence>
<dbReference type="Proteomes" id="UP000265120">
    <property type="component" value="Chromosome 20"/>
</dbReference>
<dbReference type="Ensembl" id="ENSCSET00000011229.1">
    <property type="protein sequence ID" value="ENSCSEP00000011096.1"/>
    <property type="gene ID" value="ENSCSEG00000007099.1"/>
</dbReference>
<feature type="transmembrane region" description="Helical" evidence="13">
    <location>
        <begin position="221"/>
        <end position="245"/>
    </location>
</feature>
<comment type="similarity">
    <text evidence="2">Belongs to the ZIP transporter (TC 2.A.5) family.</text>
</comment>
<dbReference type="InterPro" id="IPR003689">
    <property type="entry name" value="ZIP"/>
</dbReference>
<feature type="transmembrane region" description="Helical" evidence="13">
    <location>
        <begin position="484"/>
        <end position="505"/>
    </location>
</feature>
<feature type="compositionally biased region" description="Basic and acidic residues" evidence="12">
    <location>
        <begin position="91"/>
        <end position="119"/>
    </location>
</feature>
<dbReference type="GO" id="GO:0140410">
    <property type="term" value="F:monoatomic cation:bicarbonate symporter activity"/>
    <property type="evidence" value="ECO:0007669"/>
    <property type="project" value="TreeGrafter"/>
</dbReference>
<keyword evidence="15" id="KW-1185">Reference proteome</keyword>
<organism evidence="14 15">
    <name type="scientific">Cynoglossus semilaevis</name>
    <name type="common">Tongue sole</name>
    <dbReference type="NCBI Taxonomy" id="244447"/>
    <lineage>
        <taxon>Eukaryota</taxon>
        <taxon>Metazoa</taxon>
        <taxon>Chordata</taxon>
        <taxon>Craniata</taxon>
        <taxon>Vertebrata</taxon>
        <taxon>Euteleostomi</taxon>
        <taxon>Actinopterygii</taxon>
        <taxon>Neopterygii</taxon>
        <taxon>Teleostei</taxon>
        <taxon>Neoteleostei</taxon>
        <taxon>Acanthomorphata</taxon>
        <taxon>Carangaria</taxon>
        <taxon>Pleuronectiformes</taxon>
        <taxon>Pleuronectoidei</taxon>
        <taxon>Cynoglossidae</taxon>
        <taxon>Cynoglossinae</taxon>
        <taxon>Cynoglossus</taxon>
    </lineage>
</organism>
<evidence type="ECO:0000256" key="12">
    <source>
        <dbReference type="SAM" id="MobiDB-lite"/>
    </source>
</evidence>
<evidence type="ECO:0000313" key="15">
    <source>
        <dbReference type="Proteomes" id="UP000265120"/>
    </source>
</evidence>
<evidence type="ECO:0000256" key="2">
    <source>
        <dbReference type="ARBA" id="ARBA00006939"/>
    </source>
</evidence>
<reference evidence="14" key="2">
    <citation type="submission" date="2025-08" db="UniProtKB">
        <authorList>
            <consortium name="Ensembl"/>
        </authorList>
    </citation>
    <scope>IDENTIFICATION</scope>
</reference>
<dbReference type="PANTHER" id="PTHR12191">
    <property type="entry name" value="SOLUTE CARRIER FAMILY 39"/>
    <property type="match status" value="1"/>
</dbReference>
<evidence type="ECO:0000256" key="11">
    <source>
        <dbReference type="ARBA" id="ARBA00042779"/>
    </source>
</evidence>
<evidence type="ECO:0000256" key="5">
    <source>
        <dbReference type="ARBA" id="ARBA00022989"/>
    </source>
</evidence>
<evidence type="ECO:0000256" key="1">
    <source>
        <dbReference type="ARBA" id="ARBA00004651"/>
    </source>
</evidence>
<feature type="transmembrane region" description="Helical" evidence="13">
    <location>
        <begin position="252"/>
        <end position="275"/>
    </location>
</feature>
<dbReference type="AlphaFoldDB" id="A0A3P8VCY8"/>
<reference evidence="14" key="3">
    <citation type="submission" date="2025-09" db="UniProtKB">
        <authorList>
            <consortium name="Ensembl"/>
        </authorList>
    </citation>
    <scope>IDENTIFICATION</scope>
</reference>
<keyword evidence="6 13" id="KW-0472">Membrane</keyword>
<proteinExistence type="inferred from homology"/>
<evidence type="ECO:0000256" key="7">
    <source>
        <dbReference type="ARBA" id="ARBA00023180"/>
    </source>
</evidence>
<feature type="region of interest" description="Disordered" evidence="12">
    <location>
        <begin position="91"/>
        <end position="150"/>
    </location>
</feature>
<dbReference type="GO" id="GO:0005385">
    <property type="term" value="F:zinc ion transmembrane transporter activity"/>
    <property type="evidence" value="ECO:0007669"/>
    <property type="project" value="TreeGrafter"/>
</dbReference>
<evidence type="ECO:0000313" key="14">
    <source>
        <dbReference type="Ensembl" id="ENSCSEP00000011096.1"/>
    </source>
</evidence>
<keyword evidence="4 13" id="KW-0812">Transmembrane</keyword>
<keyword evidence="7" id="KW-0325">Glycoprotein</keyword>
<accession>A0A3P8VCY8</accession>
<comment type="catalytic activity">
    <reaction evidence="8">
        <text>Zn(2+)(in) = Zn(2+)(out)</text>
        <dbReference type="Rhea" id="RHEA:29351"/>
        <dbReference type="ChEBI" id="CHEBI:29105"/>
    </reaction>
</comment>
<protein>
    <recommendedName>
        <fullName evidence="9">Zinc transporter ZIP6</fullName>
    </recommendedName>
    <alternativeName>
        <fullName evidence="11">Solute carrier family 39 member 6</fullName>
    </alternativeName>
    <alternativeName>
        <fullName evidence="10">Zrt- and Irt-like protein 6</fullName>
    </alternativeName>
</protein>
<sequence>TVSSPQLSVFLQFVVVSETHHSCCSRVNTSGSAAAARTRRRYLRTRLCFFFLQPDRYGENGTISVDGLKRLLQSVGLGRFRTVVVQHHEHLNPGHHDHRSHNVHDHNSSHPHKHDHDHSVALVKFPKREENRDVSTGKKTENPDDHHNRERPLLLKTDFTKLRLSMFFRQCLNASSLLSSHGMSQEVDVTARDFLYLCPALLSQIDSGVCVVHGQTGLNPWIGGFVSITVISLLSLLGVILIPLMSRVFFKFLLSFLVALAVGTLSGDAFLHLIPHVSLHLDGVWKGLTALGGVYFMFLIEHFITLGKMYKEKKQKQPALGDRELKAPEGKNHHPHSHAHSYSQQHFQEAGVAALAWMVIMGDGLHNFSDGLAIGAAFSEGLSSGLSTSVAVFCHELPHELGDFAVLLKAGMTVRQAILYNVLSAMMAYLGMITGILIGHYAANISMWIFALTAGLFMYVALVDMVPEMLHNDAGDHGVSHWGYFLLQNAGILLGFCIMLVIAVFEHKIQLDLGY</sequence>
<feature type="transmembrane region" description="Helical" evidence="13">
    <location>
        <begin position="445"/>
        <end position="463"/>
    </location>
</feature>
<evidence type="ECO:0000256" key="8">
    <source>
        <dbReference type="ARBA" id="ARBA00034634"/>
    </source>
</evidence>
<comment type="subcellular location">
    <subcellularLocation>
        <location evidence="1">Cell membrane</location>
        <topology evidence="1">Multi-pass membrane protein</topology>
    </subcellularLocation>
</comment>
<evidence type="ECO:0000256" key="6">
    <source>
        <dbReference type="ARBA" id="ARBA00023136"/>
    </source>
</evidence>
<name>A0A3P8VCY8_CYNSE</name>
<dbReference type="GO" id="GO:0005886">
    <property type="term" value="C:plasma membrane"/>
    <property type="evidence" value="ECO:0007669"/>
    <property type="project" value="UniProtKB-SubCell"/>
</dbReference>
<dbReference type="GO" id="GO:0030003">
    <property type="term" value="P:intracellular monoatomic cation homeostasis"/>
    <property type="evidence" value="ECO:0007669"/>
    <property type="project" value="TreeGrafter"/>
</dbReference>
<evidence type="ECO:0000256" key="13">
    <source>
        <dbReference type="SAM" id="Phobius"/>
    </source>
</evidence>
<dbReference type="Pfam" id="PF02535">
    <property type="entry name" value="Zip"/>
    <property type="match status" value="1"/>
</dbReference>
<dbReference type="InterPro" id="IPR050799">
    <property type="entry name" value="ZIP_Transporter"/>
</dbReference>
<evidence type="ECO:0000256" key="9">
    <source>
        <dbReference type="ARBA" id="ARBA00039393"/>
    </source>
</evidence>
<keyword evidence="3" id="KW-1003">Cell membrane</keyword>
<keyword evidence="5 13" id="KW-1133">Transmembrane helix</keyword>
<dbReference type="GeneTree" id="ENSGT00940000156387"/>
<dbReference type="PANTHER" id="PTHR12191:SF22">
    <property type="entry name" value="ZINC TRANSPORTER ZIP6"/>
    <property type="match status" value="1"/>
</dbReference>
<evidence type="ECO:0000256" key="10">
    <source>
        <dbReference type="ARBA" id="ARBA00041704"/>
    </source>
</evidence>